<dbReference type="PANTHER" id="PTHR30213">
    <property type="entry name" value="INNER MEMBRANE PROTEIN YHJD"/>
    <property type="match status" value="1"/>
</dbReference>
<evidence type="ECO:0000256" key="2">
    <source>
        <dbReference type="ARBA" id="ARBA00022475"/>
    </source>
</evidence>
<evidence type="ECO:0000256" key="3">
    <source>
        <dbReference type="ARBA" id="ARBA00022692"/>
    </source>
</evidence>
<feature type="transmembrane region" description="Helical" evidence="6">
    <location>
        <begin position="187"/>
        <end position="206"/>
    </location>
</feature>
<dbReference type="RefSeq" id="WP_345600661.1">
    <property type="nucleotide sequence ID" value="NZ_BAABLT010000012.1"/>
</dbReference>
<comment type="subcellular location">
    <subcellularLocation>
        <location evidence="1">Cell membrane</location>
        <topology evidence="1">Multi-pass membrane protein</topology>
    </subcellularLocation>
</comment>
<keyword evidence="8" id="KW-1185">Reference proteome</keyword>
<dbReference type="InterPro" id="IPR017039">
    <property type="entry name" value="Virul_fac_BrkB"/>
</dbReference>
<accession>A0ABW3FYL3</accession>
<evidence type="ECO:0000313" key="8">
    <source>
        <dbReference type="Proteomes" id="UP001597018"/>
    </source>
</evidence>
<keyword evidence="4 6" id="KW-1133">Transmembrane helix</keyword>
<dbReference type="Pfam" id="PF03631">
    <property type="entry name" value="Virul_fac_BrkB"/>
    <property type="match status" value="1"/>
</dbReference>
<sequence>MRSARWWLTESAPARLVAGTVRTGSQQRITGLAGEAAFFAVLSLPPLLLGLVGLLGYLAEALGRDTVGPVREALLTSSTTVLSPQVVTTAVQPTLDEVLGRGRAGLSIAAFVVALWSGSRVLDVYIDTITVLYGLSGYRGVVRQRLMSALLYTVGLVVGVALVPLVVVGPDVAARLLPGLGALAHLVYWPVVLLLSVAFLSTLYHLAIPVRTPWLENLPGAVVALAAWIGGSIALRAYLGLSLQHSPVYGSLAAPVAVLLWFYVTSLAVLVGATINAELDHLRPHRTTARTRAAAETELAR</sequence>
<gene>
    <name evidence="7" type="ORF">ACFQ16_27590</name>
</gene>
<keyword evidence="5 6" id="KW-0472">Membrane</keyword>
<keyword evidence="2" id="KW-1003">Cell membrane</keyword>
<feature type="transmembrane region" description="Helical" evidence="6">
    <location>
        <begin position="36"/>
        <end position="59"/>
    </location>
</feature>
<protein>
    <submittedName>
        <fullName evidence="7">YihY/virulence factor BrkB family protein</fullName>
    </submittedName>
</protein>
<evidence type="ECO:0000256" key="6">
    <source>
        <dbReference type="SAM" id="Phobius"/>
    </source>
</evidence>
<evidence type="ECO:0000256" key="5">
    <source>
        <dbReference type="ARBA" id="ARBA00023136"/>
    </source>
</evidence>
<dbReference type="EMBL" id="JBHTIW010000036">
    <property type="protein sequence ID" value="MFD0923522.1"/>
    <property type="molecule type" value="Genomic_DNA"/>
</dbReference>
<name>A0ABW3FYL3_9PSEU</name>
<evidence type="ECO:0000313" key="7">
    <source>
        <dbReference type="EMBL" id="MFD0923522.1"/>
    </source>
</evidence>
<keyword evidence="3 6" id="KW-0812">Transmembrane</keyword>
<proteinExistence type="predicted"/>
<reference evidence="8" key="1">
    <citation type="journal article" date="2019" name="Int. J. Syst. Evol. Microbiol.">
        <title>The Global Catalogue of Microorganisms (GCM) 10K type strain sequencing project: providing services to taxonomists for standard genome sequencing and annotation.</title>
        <authorList>
            <consortium name="The Broad Institute Genomics Platform"/>
            <consortium name="The Broad Institute Genome Sequencing Center for Infectious Disease"/>
            <person name="Wu L."/>
            <person name="Ma J."/>
        </authorList>
    </citation>
    <scope>NUCLEOTIDE SEQUENCE [LARGE SCALE GENOMIC DNA]</scope>
    <source>
        <strain evidence="8">CCUG 56401</strain>
    </source>
</reference>
<feature type="transmembrane region" description="Helical" evidence="6">
    <location>
        <begin position="218"/>
        <end position="238"/>
    </location>
</feature>
<evidence type="ECO:0000256" key="4">
    <source>
        <dbReference type="ARBA" id="ARBA00022989"/>
    </source>
</evidence>
<feature type="transmembrane region" description="Helical" evidence="6">
    <location>
        <begin position="146"/>
        <end position="167"/>
    </location>
</feature>
<organism evidence="7 8">
    <name type="scientific">Saccharopolyspora rosea</name>
    <dbReference type="NCBI Taxonomy" id="524884"/>
    <lineage>
        <taxon>Bacteria</taxon>
        <taxon>Bacillati</taxon>
        <taxon>Actinomycetota</taxon>
        <taxon>Actinomycetes</taxon>
        <taxon>Pseudonocardiales</taxon>
        <taxon>Pseudonocardiaceae</taxon>
        <taxon>Saccharopolyspora</taxon>
    </lineage>
</organism>
<feature type="transmembrane region" description="Helical" evidence="6">
    <location>
        <begin position="258"/>
        <end position="277"/>
    </location>
</feature>
<dbReference type="PIRSF" id="PIRSF035875">
    <property type="entry name" value="RNase_BN"/>
    <property type="match status" value="1"/>
</dbReference>
<dbReference type="PANTHER" id="PTHR30213:SF0">
    <property type="entry name" value="UPF0761 MEMBRANE PROTEIN YIHY"/>
    <property type="match status" value="1"/>
</dbReference>
<dbReference type="Proteomes" id="UP001597018">
    <property type="component" value="Unassembled WGS sequence"/>
</dbReference>
<comment type="caution">
    <text evidence="7">The sequence shown here is derived from an EMBL/GenBank/DDBJ whole genome shotgun (WGS) entry which is preliminary data.</text>
</comment>
<evidence type="ECO:0000256" key="1">
    <source>
        <dbReference type="ARBA" id="ARBA00004651"/>
    </source>
</evidence>